<organism evidence="1">
    <name type="scientific">Anguilla anguilla</name>
    <name type="common">European freshwater eel</name>
    <name type="synonym">Muraena anguilla</name>
    <dbReference type="NCBI Taxonomy" id="7936"/>
    <lineage>
        <taxon>Eukaryota</taxon>
        <taxon>Metazoa</taxon>
        <taxon>Chordata</taxon>
        <taxon>Craniata</taxon>
        <taxon>Vertebrata</taxon>
        <taxon>Euteleostomi</taxon>
        <taxon>Actinopterygii</taxon>
        <taxon>Neopterygii</taxon>
        <taxon>Teleostei</taxon>
        <taxon>Anguilliformes</taxon>
        <taxon>Anguillidae</taxon>
        <taxon>Anguilla</taxon>
    </lineage>
</organism>
<evidence type="ECO:0000313" key="1">
    <source>
        <dbReference type="EMBL" id="JAH52596.1"/>
    </source>
</evidence>
<accession>A0A0E9TG72</accession>
<reference evidence="1" key="1">
    <citation type="submission" date="2014-11" db="EMBL/GenBank/DDBJ databases">
        <authorList>
            <person name="Amaro Gonzalez C."/>
        </authorList>
    </citation>
    <scope>NUCLEOTIDE SEQUENCE</scope>
</reference>
<protein>
    <submittedName>
        <fullName evidence="1">Uncharacterized protein</fullName>
    </submittedName>
</protein>
<name>A0A0E9TG72_ANGAN</name>
<dbReference type="AlphaFoldDB" id="A0A0E9TG72"/>
<dbReference type="EMBL" id="GBXM01055981">
    <property type="protein sequence ID" value="JAH52596.1"/>
    <property type="molecule type" value="Transcribed_RNA"/>
</dbReference>
<reference evidence="1" key="2">
    <citation type="journal article" date="2015" name="Fish Shellfish Immunol.">
        <title>Early steps in the European eel (Anguilla anguilla)-Vibrio vulnificus interaction in the gills: Role of the RtxA13 toxin.</title>
        <authorList>
            <person name="Callol A."/>
            <person name="Pajuelo D."/>
            <person name="Ebbesson L."/>
            <person name="Teles M."/>
            <person name="MacKenzie S."/>
            <person name="Amaro C."/>
        </authorList>
    </citation>
    <scope>NUCLEOTIDE SEQUENCE</scope>
</reference>
<proteinExistence type="predicted"/>
<sequence>MSEIPSRNLQNGNSTS</sequence>